<accession>A0A0A8YSP3</accession>
<sequence>MWSLFKISSLVD</sequence>
<protein>
    <submittedName>
        <fullName evidence="1">Uncharacterized protein</fullName>
    </submittedName>
</protein>
<evidence type="ECO:0000313" key="1">
    <source>
        <dbReference type="EMBL" id="JAD25537.1"/>
    </source>
</evidence>
<organism evidence="1">
    <name type="scientific">Arundo donax</name>
    <name type="common">Giant reed</name>
    <name type="synonym">Donax arundinaceus</name>
    <dbReference type="NCBI Taxonomy" id="35708"/>
    <lineage>
        <taxon>Eukaryota</taxon>
        <taxon>Viridiplantae</taxon>
        <taxon>Streptophyta</taxon>
        <taxon>Embryophyta</taxon>
        <taxon>Tracheophyta</taxon>
        <taxon>Spermatophyta</taxon>
        <taxon>Magnoliopsida</taxon>
        <taxon>Liliopsida</taxon>
        <taxon>Poales</taxon>
        <taxon>Poaceae</taxon>
        <taxon>PACMAD clade</taxon>
        <taxon>Arundinoideae</taxon>
        <taxon>Arundineae</taxon>
        <taxon>Arundo</taxon>
    </lineage>
</organism>
<reference evidence="1" key="2">
    <citation type="journal article" date="2015" name="Data Brief">
        <title>Shoot transcriptome of the giant reed, Arundo donax.</title>
        <authorList>
            <person name="Barrero R.A."/>
            <person name="Guerrero F.D."/>
            <person name="Moolhuijzen P."/>
            <person name="Goolsby J.A."/>
            <person name="Tidwell J."/>
            <person name="Bellgard S.E."/>
            <person name="Bellgard M.I."/>
        </authorList>
    </citation>
    <scope>NUCLEOTIDE SEQUENCE</scope>
    <source>
        <tissue evidence="1">Shoot tissue taken approximately 20 cm above the soil surface</tissue>
    </source>
</reference>
<name>A0A0A8YSP3_ARUDO</name>
<dbReference type="EMBL" id="GBRH01272358">
    <property type="protein sequence ID" value="JAD25537.1"/>
    <property type="molecule type" value="Transcribed_RNA"/>
</dbReference>
<reference evidence="1" key="1">
    <citation type="submission" date="2014-09" db="EMBL/GenBank/DDBJ databases">
        <authorList>
            <person name="Magalhaes I.L.F."/>
            <person name="Oliveira U."/>
            <person name="Santos F.R."/>
            <person name="Vidigal T.H.D.A."/>
            <person name="Brescovit A.D."/>
            <person name="Santos A.J."/>
        </authorList>
    </citation>
    <scope>NUCLEOTIDE SEQUENCE</scope>
    <source>
        <tissue evidence="1">Shoot tissue taken approximately 20 cm above the soil surface</tissue>
    </source>
</reference>
<proteinExistence type="predicted"/>